<proteinExistence type="predicted"/>
<gene>
    <name evidence="1" type="ORF">GDO81_012527</name>
</gene>
<name>A0AAV7BNC3_ENGPU</name>
<evidence type="ECO:0000313" key="2">
    <source>
        <dbReference type="Proteomes" id="UP000824782"/>
    </source>
</evidence>
<protein>
    <submittedName>
        <fullName evidence="1">Uncharacterized protein</fullName>
    </submittedName>
</protein>
<dbReference type="Proteomes" id="UP000824782">
    <property type="component" value="Unassembled WGS sequence"/>
</dbReference>
<accession>A0AAV7BNC3</accession>
<comment type="caution">
    <text evidence="1">The sequence shown here is derived from an EMBL/GenBank/DDBJ whole genome shotgun (WGS) entry which is preliminary data.</text>
</comment>
<dbReference type="EMBL" id="WNYA01000005">
    <property type="protein sequence ID" value="KAG8573743.1"/>
    <property type="molecule type" value="Genomic_DNA"/>
</dbReference>
<sequence length="96" mass="10327">MDRRQSLGPVRACPTLSHRSRISPQSSVVLSSLVAFSTSGSKGLDVKSGMMCARGKLSAVSCSSGLRSASDLRTGHRAPGCAPRYIYIYTYTYTYT</sequence>
<keyword evidence="2" id="KW-1185">Reference proteome</keyword>
<organism evidence="1 2">
    <name type="scientific">Engystomops pustulosus</name>
    <name type="common">Tungara frog</name>
    <name type="synonym">Physalaemus pustulosus</name>
    <dbReference type="NCBI Taxonomy" id="76066"/>
    <lineage>
        <taxon>Eukaryota</taxon>
        <taxon>Metazoa</taxon>
        <taxon>Chordata</taxon>
        <taxon>Craniata</taxon>
        <taxon>Vertebrata</taxon>
        <taxon>Euteleostomi</taxon>
        <taxon>Amphibia</taxon>
        <taxon>Batrachia</taxon>
        <taxon>Anura</taxon>
        <taxon>Neobatrachia</taxon>
        <taxon>Hyloidea</taxon>
        <taxon>Leptodactylidae</taxon>
        <taxon>Leiuperinae</taxon>
        <taxon>Engystomops</taxon>
    </lineage>
</organism>
<evidence type="ECO:0000313" key="1">
    <source>
        <dbReference type="EMBL" id="KAG8573743.1"/>
    </source>
</evidence>
<dbReference type="AlphaFoldDB" id="A0AAV7BNC3"/>
<reference evidence="1" key="1">
    <citation type="thesis" date="2020" institute="ProQuest LLC" country="789 East Eisenhower Parkway, Ann Arbor, MI, USA">
        <title>Comparative Genomics and Chromosome Evolution.</title>
        <authorList>
            <person name="Mudd A.B."/>
        </authorList>
    </citation>
    <scope>NUCLEOTIDE SEQUENCE</scope>
    <source>
        <strain evidence="1">237g6f4</strain>
        <tissue evidence="1">Blood</tissue>
    </source>
</reference>